<dbReference type="Pfam" id="PF09797">
    <property type="entry name" value="NatB_MDM20"/>
    <property type="match status" value="1"/>
</dbReference>
<dbReference type="EMBL" id="CAMPGE010009823">
    <property type="protein sequence ID" value="CAI2368685.1"/>
    <property type="molecule type" value="Genomic_DNA"/>
</dbReference>
<feature type="compositionally biased region" description="Acidic residues" evidence="3">
    <location>
        <begin position="961"/>
        <end position="970"/>
    </location>
</feature>
<dbReference type="Proteomes" id="UP001295684">
    <property type="component" value="Unassembled WGS sequence"/>
</dbReference>
<dbReference type="InterPro" id="IPR019183">
    <property type="entry name" value="NAA25_NatB_aux_su"/>
</dbReference>
<protein>
    <submittedName>
        <fullName evidence="5">Uncharacterized protein</fullName>
    </submittedName>
</protein>
<dbReference type="PANTHER" id="PTHR22767:SF3">
    <property type="entry name" value="N-ALPHA-ACETYLTRANSFERASE 25, NATB AUXILIARY SUBUNIT"/>
    <property type="match status" value="1"/>
</dbReference>
<dbReference type="InterPro" id="IPR019734">
    <property type="entry name" value="TPR_rpt"/>
</dbReference>
<evidence type="ECO:0000256" key="3">
    <source>
        <dbReference type="SAM" id="MobiDB-lite"/>
    </source>
</evidence>
<accession>A0AAD1UPX9</accession>
<dbReference type="Gene3D" id="1.25.40.1040">
    <property type="match status" value="1"/>
</dbReference>
<dbReference type="PANTHER" id="PTHR22767">
    <property type="entry name" value="N-TERMINAL ACETYLTRANSFERASE-RELATED"/>
    <property type="match status" value="1"/>
</dbReference>
<proteinExistence type="inferred from homology"/>
<feature type="compositionally biased region" description="Basic and acidic residues" evidence="3">
    <location>
        <begin position="971"/>
        <end position="981"/>
    </location>
</feature>
<feature type="region of interest" description="Disordered" evidence="3">
    <location>
        <begin position="837"/>
        <end position="865"/>
    </location>
</feature>
<name>A0AAD1UPX9_EUPCR</name>
<feature type="region of interest" description="Disordered" evidence="3">
    <location>
        <begin position="957"/>
        <end position="982"/>
    </location>
</feature>
<evidence type="ECO:0000256" key="1">
    <source>
        <dbReference type="ARBA" id="ARBA00006298"/>
    </source>
</evidence>
<feature type="transmembrane region" description="Helical" evidence="4">
    <location>
        <begin position="1140"/>
        <end position="1159"/>
    </location>
</feature>
<keyword evidence="6" id="KW-1185">Reference proteome</keyword>
<sequence>MSSQPNVIELVEGGELNKALKLCNTKIHKGINSNLFKTMKGYCLVKMKKPHEGLDLAVEVKVTKPTSPEICKYLALIYTETGNFSEATSILEDTYFMNPDNEDIGRDLFYSYVRENKLLKQQNHALMLYKQFEDEDYALWAVETMYLIKLSIKNFETKILDIAYLLLLKVMKHPDFEMDKKFVMLYLRVLKKQGNYKEALEFIESKNSFFTDKVERQQIEADLFLKSDNLLDSINIFFQILKSNSHIASFRPMWPTYQKCIRIILVDYIPKILNFEYKPSLDYSLNYSSITSKPFDPISEGIEPIELLETLLSSIMVLKKNIIADNPKTKAVANAFKRTLSLCEIEYKFCLALNCPAFPTQEKSTYYNSILNYLEAFFEHTDVVQDLRPYLKLFSSEDSFAFRDFFKEKIEKFEKYNLTSRSIIPDIKLVRWKACFFKLCKTLNLYGNLPDIKKRCEVVNEIFETYLQAMAQDPKHVTPVDKKNFEDIVVIAYILLKDSKIYDFSVLNPFNYYAIVMLEIARKNNPSNRDFNLILLELYDKLGCSSRLTDILAHFQTKGDDYEKLGYLKFSHLSEFGIAKGLEATCKQYKTFYDRTLIENKNRVITCFQNKEFEKISEFLDKNESMQGSYFMSCTHLTLLFMSLFKNGNNPHIISGVFSKDFQYLNSLCDDEESLFEEVEQPKPIQYQVFESIKIDQEKSEIRKQELGEKEETKEEKKNSYDLPERKINNNATPIHVFGSNHPKILKFMAIMIRCLRHCYESKPQELNLDLNKFLLLKNELSLNYLRQYENVFTAVKAAIKIYASQDEAKRKEIEKVEIATLEKIIKNQSSLNPFSLAGEKKAAEETKEEETEKKPSESAPKAYDPLTGKYTEEAAIFEKLIQKLVEYNEKVNDGKEITIVDYLRRIDSESKFMREFETQKVMKNSFIEEFKIHCYNYILLLFESIMRILTTLKKEKDDDSSSSEEEEEKKEDVSQKETIKGKKKKKGKKDVKEVFSKNYKRFLENRQKKIDKFIVNCIGWNHIHRCVEVLGMTARDLVYRIVPTKVVVRELKTTSGKVLKKDCKYTLVEKKRYVTVGKKTQVDYVYELDLKDENEEDEEEKEEKKTAHDDSKDEKENDQKNAIFFMNFDDFSIFKLKSIIYFLYYPLTFTEIIANLWLQIVPMNIIGKKAKRDDGTEDFLDSESISVTRQAMREFINSLINHLKSLQEYVNQVKEEKLIAERYKRISRRKEIATMKEICAMYTQKEPEEVEKSFATYYDNIIESQMQTVDNLNNIIEEKITRLKAINMR</sequence>
<reference evidence="5" key="1">
    <citation type="submission" date="2023-07" db="EMBL/GenBank/DDBJ databases">
        <authorList>
            <consortium name="AG Swart"/>
            <person name="Singh M."/>
            <person name="Singh A."/>
            <person name="Seah K."/>
            <person name="Emmerich C."/>
        </authorList>
    </citation>
    <scope>NUCLEOTIDE SEQUENCE</scope>
    <source>
        <strain evidence="5">DP1</strain>
    </source>
</reference>
<evidence type="ECO:0000256" key="2">
    <source>
        <dbReference type="PROSITE-ProRule" id="PRU00339"/>
    </source>
</evidence>
<keyword evidence="4" id="KW-0812">Transmembrane</keyword>
<gene>
    <name evidence="5" type="ORF">ECRASSUSDP1_LOCUS9981</name>
</gene>
<comment type="similarity">
    <text evidence="1">Belongs to the MDM20/NAA25 family.</text>
</comment>
<keyword evidence="4" id="KW-0472">Membrane</keyword>
<feature type="repeat" description="TPR" evidence="2">
    <location>
        <begin position="68"/>
        <end position="101"/>
    </location>
</feature>
<dbReference type="PROSITE" id="PS50005">
    <property type="entry name" value="TPR"/>
    <property type="match status" value="1"/>
</dbReference>
<feature type="compositionally biased region" description="Basic and acidic residues" evidence="3">
    <location>
        <begin position="1103"/>
        <end position="1115"/>
    </location>
</feature>
<dbReference type="GO" id="GO:0031416">
    <property type="term" value="C:NatB complex"/>
    <property type="evidence" value="ECO:0007669"/>
    <property type="project" value="TreeGrafter"/>
</dbReference>
<keyword evidence="2" id="KW-0802">TPR repeat</keyword>
<organism evidence="5 6">
    <name type="scientific">Euplotes crassus</name>
    <dbReference type="NCBI Taxonomy" id="5936"/>
    <lineage>
        <taxon>Eukaryota</taxon>
        <taxon>Sar</taxon>
        <taxon>Alveolata</taxon>
        <taxon>Ciliophora</taxon>
        <taxon>Intramacronucleata</taxon>
        <taxon>Spirotrichea</taxon>
        <taxon>Hypotrichia</taxon>
        <taxon>Euplotida</taxon>
        <taxon>Euplotidae</taxon>
        <taxon>Moneuplotes</taxon>
    </lineage>
</organism>
<evidence type="ECO:0000313" key="6">
    <source>
        <dbReference type="Proteomes" id="UP001295684"/>
    </source>
</evidence>
<dbReference type="SUPFAM" id="SSF48452">
    <property type="entry name" value="TPR-like"/>
    <property type="match status" value="1"/>
</dbReference>
<evidence type="ECO:0000256" key="4">
    <source>
        <dbReference type="SAM" id="Phobius"/>
    </source>
</evidence>
<comment type="caution">
    <text evidence="5">The sequence shown here is derived from an EMBL/GenBank/DDBJ whole genome shotgun (WGS) entry which is preliminary data.</text>
</comment>
<keyword evidence="4" id="KW-1133">Transmembrane helix</keyword>
<feature type="compositionally biased region" description="Basic and acidic residues" evidence="3">
    <location>
        <begin position="839"/>
        <end position="857"/>
    </location>
</feature>
<evidence type="ECO:0000313" key="5">
    <source>
        <dbReference type="EMBL" id="CAI2368685.1"/>
    </source>
</evidence>
<dbReference type="InterPro" id="IPR011990">
    <property type="entry name" value="TPR-like_helical_dom_sf"/>
</dbReference>
<feature type="region of interest" description="Disordered" evidence="3">
    <location>
        <begin position="1094"/>
        <end position="1115"/>
    </location>
</feature>